<gene>
    <name evidence="3" type="ORF">TWF718_006623</name>
</gene>
<keyword evidence="2" id="KW-0732">Signal</keyword>
<evidence type="ECO:0000313" key="4">
    <source>
        <dbReference type="Proteomes" id="UP001313282"/>
    </source>
</evidence>
<feature type="compositionally biased region" description="Basic and acidic residues" evidence="1">
    <location>
        <begin position="90"/>
        <end position="99"/>
    </location>
</feature>
<dbReference type="AlphaFoldDB" id="A0AAN8RHJ3"/>
<protein>
    <submittedName>
        <fullName evidence="3">Uncharacterized protein</fullName>
    </submittedName>
</protein>
<comment type="caution">
    <text evidence="3">The sequence shown here is derived from an EMBL/GenBank/DDBJ whole genome shotgun (WGS) entry which is preliminary data.</text>
</comment>
<sequence>MRFPKFYISFVLLILEALSVRSVSLSLRANVAALQANQTASQNNQTFWQVNQTLPSNTLAQKPESKIIEPLDPQQSKLSEPHSGTPDPPSKLERDSDLSTREVTSKSFYTWRVTCPSWRLMESEMDPDPEHYPIIAGKRRPIIGSSQPGTRFAYFEQSCLQCRCTDDGELVVNLVVVNESRLSRKGRGVNRVVPKCRMPYVPEKCRVWFGCRCEVQMHNPKIEAGNSLTAYQEALNNIPWMVRIQNPGYRWKPVDRFSMGWRGTGPPVGGRYDAETTHRRELAPGTKEPYYLEGPDEVDPKGRDFEWATSPYTGIEGSLGSAGSGPGELWKRSSSGNSEGPEHADAHEASPTK</sequence>
<feature type="region of interest" description="Disordered" evidence="1">
    <location>
        <begin position="72"/>
        <end position="99"/>
    </location>
</feature>
<dbReference type="EMBL" id="JAVHNR010000004">
    <property type="protein sequence ID" value="KAK6344665.1"/>
    <property type="molecule type" value="Genomic_DNA"/>
</dbReference>
<evidence type="ECO:0000313" key="3">
    <source>
        <dbReference type="EMBL" id="KAK6344665.1"/>
    </source>
</evidence>
<feature type="signal peptide" evidence="2">
    <location>
        <begin position="1"/>
        <end position="22"/>
    </location>
</feature>
<evidence type="ECO:0000256" key="2">
    <source>
        <dbReference type="SAM" id="SignalP"/>
    </source>
</evidence>
<organism evidence="3 4">
    <name type="scientific">Orbilia javanica</name>
    <dbReference type="NCBI Taxonomy" id="47235"/>
    <lineage>
        <taxon>Eukaryota</taxon>
        <taxon>Fungi</taxon>
        <taxon>Dikarya</taxon>
        <taxon>Ascomycota</taxon>
        <taxon>Pezizomycotina</taxon>
        <taxon>Orbiliomycetes</taxon>
        <taxon>Orbiliales</taxon>
        <taxon>Orbiliaceae</taxon>
        <taxon>Orbilia</taxon>
    </lineage>
</organism>
<evidence type="ECO:0000256" key="1">
    <source>
        <dbReference type="SAM" id="MobiDB-lite"/>
    </source>
</evidence>
<proteinExistence type="predicted"/>
<feature type="compositionally biased region" description="Basic and acidic residues" evidence="1">
    <location>
        <begin position="340"/>
        <end position="353"/>
    </location>
</feature>
<feature type="region of interest" description="Disordered" evidence="1">
    <location>
        <begin position="279"/>
        <end position="353"/>
    </location>
</feature>
<feature type="chain" id="PRO_5043040795" evidence="2">
    <location>
        <begin position="23"/>
        <end position="353"/>
    </location>
</feature>
<keyword evidence="4" id="KW-1185">Reference proteome</keyword>
<accession>A0AAN8RHJ3</accession>
<dbReference type="Proteomes" id="UP001313282">
    <property type="component" value="Unassembled WGS sequence"/>
</dbReference>
<reference evidence="3 4" key="1">
    <citation type="submission" date="2019-10" db="EMBL/GenBank/DDBJ databases">
        <authorList>
            <person name="Palmer J.M."/>
        </authorList>
    </citation>
    <scope>NUCLEOTIDE SEQUENCE [LARGE SCALE GENOMIC DNA]</scope>
    <source>
        <strain evidence="3 4">TWF718</strain>
    </source>
</reference>
<name>A0AAN8RHJ3_9PEZI</name>